<dbReference type="Gene3D" id="3.30.160.660">
    <property type="match status" value="1"/>
</dbReference>
<proteinExistence type="predicted"/>
<accession>A0A084T052</accession>
<dbReference type="Gene3D" id="3.30.40.250">
    <property type="match status" value="1"/>
</dbReference>
<organism evidence="2 3">
    <name type="scientific">Archangium violaceum Cb vi76</name>
    <dbReference type="NCBI Taxonomy" id="1406225"/>
    <lineage>
        <taxon>Bacteria</taxon>
        <taxon>Pseudomonadati</taxon>
        <taxon>Myxococcota</taxon>
        <taxon>Myxococcia</taxon>
        <taxon>Myxococcales</taxon>
        <taxon>Cystobacterineae</taxon>
        <taxon>Archangiaceae</taxon>
        <taxon>Archangium</taxon>
    </lineage>
</organism>
<protein>
    <recommendedName>
        <fullName evidence="1">YcaO domain-containing protein</fullName>
    </recommendedName>
</protein>
<dbReference type="NCBIfam" id="TIGR00702">
    <property type="entry name" value="YcaO-type kinase domain"/>
    <property type="match status" value="1"/>
</dbReference>
<dbReference type="Proteomes" id="UP000028547">
    <property type="component" value="Unassembled WGS sequence"/>
</dbReference>
<evidence type="ECO:0000313" key="2">
    <source>
        <dbReference type="EMBL" id="KFA94087.1"/>
    </source>
</evidence>
<name>A0A084T052_9BACT</name>
<dbReference type="Gene3D" id="3.30.1330.230">
    <property type="match status" value="1"/>
</dbReference>
<evidence type="ECO:0000259" key="1">
    <source>
        <dbReference type="PROSITE" id="PS51664"/>
    </source>
</evidence>
<comment type="caution">
    <text evidence="2">The sequence shown here is derived from an EMBL/GenBank/DDBJ whole genome shotgun (WGS) entry which is preliminary data.</text>
</comment>
<dbReference type="PANTHER" id="PTHR37809:SF1">
    <property type="entry name" value="RIBOSOMAL PROTEIN S12 METHYLTHIOTRANSFERASE ACCESSORY FACTOR YCAO"/>
    <property type="match status" value="1"/>
</dbReference>
<sequence length="417" mass="45574">MTDPSPPRPPAPVQKHFLAGTHRSVAPEQTVERVRPLLPVMGITRVANVTGLDAIGIPVVMVCRPNARSLSVSQGKGLSLEAARASGLMEAIELYHAETITLPLKLATRTELRFTHPLVDVDALPRLPVSPFHDDLRILWVEGWELMGGKPLWVPYEMVHTNYVLPLPPGSGTFVNSSNGLASGNHLLEAITHGICEVVERDATTLWYLGGEQTRRRTRVDLSTVDDAACLSVLEKYERAGIAVAVWETTTDVGLPSFLCTIADRTPDPLRLLYSSAGMGCHPSRGVALLRALTEAAQSRLTMIAGSRDDGGRGKYERTRDPETVRAVLAEMAEHGPSRDFRSIPTREHATVDEDLRWQLQRLYAAGIRQVAVVELTQRAFSIPVARVIIPGLETMHDVPGYVPGARARQVLEGRGA</sequence>
<dbReference type="Pfam" id="PF02624">
    <property type="entry name" value="YcaO"/>
    <property type="match status" value="1"/>
</dbReference>
<dbReference type="PROSITE" id="PS51664">
    <property type="entry name" value="YCAO"/>
    <property type="match status" value="1"/>
</dbReference>
<dbReference type="AlphaFoldDB" id="A0A084T052"/>
<dbReference type="InterPro" id="IPR003776">
    <property type="entry name" value="YcaO-like_dom"/>
</dbReference>
<dbReference type="RefSeq" id="WP_043390235.1">
    <property type="nucleotide sequence ID" value="NZ_JPMI01000026.1"/>
</dbReference>
<dbReference type="EMBL" id="JPMI01000026">
    <property type="protein sequence ID" value="KFA94087.1"/>
    <property type="molecule type" value="Genomic_DNA"/>
</dbReference>
<dbReference type="PANTHER" id="PTHR37809">
    <property type="entry name" value="RIBOSOMAL PROTEIN S12 METHYLTHIOTRANSFERASE ACCESSORY FACTOR YCAO"/>
    <property type="match status" value="1"/>
</dbReference>
<evidence type="ECO:0000313" key="3">
    <source>
        <dbReference type="Proteomes" id="UP000028547"/>
    </source>
</evidence>
<feature type="domain" description="YcaO" evidence="1">
    <location>
        <begin position="75"/>
        <end position="417"/>
    </location>
</feature>
<gene>
    <name evidence="2" type="ORF">Q664_04755</name>
</gene>
<reference evidence="2 3" key="1">
    <citation type="submission" date="2014-07" db="EMBL/GenBank/DDBJ databases">
        <title>Draft Genome Sequence of Gephyronic Acid Producer, Cystobacter violaceus Strain Cb vi76.</title>
        <authorList>
            <person name="Stevens D.C."/>
            <person name="Young J."/>
            <person name="Carmichael R."/>
            <person name="Tan J."/>
            <person name="Taylor R.E."/>
        </authorList>
    </citation>
    <scope>NUCLEOTIDE SEQUENCE [LARGE SCALE GENOMIC DNA]</scope>
    <source>
        <strain evidence="2 3">Cb vi76</strain>
    </source>
</reference>